<dbReference type="Pfam" id="PF14606">
    <property type="entry name" value="Lipase_GDSL_3"/>
    <property type="match status" value="1"/>
</dbReference>
<dbReference type="Pfam" id="PF14607">
    <property type="entry name" value="GxDLY"/>
    <property type="match status" value="1"/>
</dbReference>
<evidence type="ECO:0000259" key="1">
    <source>
        <dbReference type="Pfam" id="PF13472"/>
    </source>
</evidence>
<organism evidence="4">
    <name type="scientific">Oceaniferula spumae</name>
    <dbReference type="NCBI Taxonomy" id="2979115"/>
    <lineage>
        <taxon>Bacteria</taxon>
        <taxon>Pseudomonadati</taxon>
        <taxon>Verrucomicrobiota</taxon>
        <taxon>Verrucomicrobiia</taxon>
        <taxon>Verrucomicrobiales</taxon>
        <taxon>Verrucomicrobiaceae</taxon>
        <taxon>Oceaniferula</taxon>
    </lineage>
</organism>
<sequence>MQIWKLTFACFVIVVQQGWAEIKWIDPVQDGTWLVEGRITQEPGYKRLPAAAKGKVRPPVWGLSQHSAGLKIRFWSNSPEIHLKYQLTSSLSMPHMPATGISGFDLYRRTSEGKQFWVACSKPTSQQGKIKLAAGLASNPRVPALYTLYLPLYNGVQSLQIGVPEGKSLEPAAVNILKPIIVYGTSIAQGACASRPGLAWTNILERRLDWPVVNLGFSGNGRMEPEVADFILGKDAAVYVIDCLPNMNAQEVQQRIAPLLDRIRKTRPHTPVLLVEGAPRDNARWNHDGKNPLAAEWAALRGEYEKRKVSDKNLHYLAGENLLGQDGNATVDGVHPNDIGMMRYADAYENTLRPVLGLKSKDVIDGVPATPQLREIPGYNFMLRHQLILARNRAVKSDVAWLGDSIIHFFGGEPEAHLARGADAWGKLFAEHKVANLAYGWDRTENVLWRIQRGELDAISPKTILLSIGTNDLSIGRTPQQVSNSILNLVREIKARQPSARIIVTGILPRGNHMQNVIATNAVLQKTAQQHGYQYLDLTSAFPLVEKNGKRVLSGMNGDQLHPNTEGYTRIAEIVAKHL</sequence>
<feature type="domain" description="SGNH hydrolase-type esterase" evidence="2">
    <location>
        <begin position="178"/>
        <end position="353"/>
    </location>
</feature>
<protein>
    <submittedName>
        <fullName evidence="4">Acetylhydrolase</fullName>
    </submittedName>
</protein>
<dbReference type="KEGG" id="osu:NT6N_21350"/>
<dbReference type="CDD" id="cd01844">
    <property type="entry name" value="SGNH_hydrolase_like_6"/>
    <property type="match status" value="1"/>
</dbReference>
<evidence type="ECO:0000259" key="2">
    <source>
        <dbReference type="Pfam" id="PF14606"/>
    </source>
</evidence>
<evidence type="ECO:0000259" key="3">
    <source>
        <dbReference type="Pfam" id="PF14607"/>
    </source>
</evidence>
<evidence type="ECO:0000313" key="4">
    <source>
        <dbReference type="EMBL" id="BDS07095.1"/>
    </source>
</evidence>
<dbReference type="GO" id="GO:0004622">
    <property type="term" value="F:phosphatidylcholine lysophospholipase activity"/>
    <property type="evidence" value="ECO:0007669"/>
    <property type="project" value="TreeGrafter"/>
</dbReference>
<dbReference type="InterPro" id="IPR013830">
    <property type="entry name" value="SGNH_hydro"/>
</dbReference>
<dbReference type="EMBL" id="AP026866">
    <property type="protein sequence ID" value="BDS07095.1"/>
    <property type="molecule type" value="Genomic_DNA"/>
</dbReference>
<feature type="domain" description="SGNH hydrolase-type esterase" evidence="1">
    <location>
        <begin position="402"/>
        <end position="569"/>
    </location>
</feature>
<dbReference type="InterPro" id="IPR036514">
    <property type="entry name" value="SGNH_hydro_sf"/>
</dbReference>
<gene>
    <name evidence="4" type="ORF">NT6N_21350</name>
</gene>
<dbReference type="PANTHER" id="PTHR30383">
    <property type="entry name" value="THIOESTERASE 1/PROTEASE 1/LYSOPHOSPHOLIPASE L1"/>
    <property type="match status" value="1"/>
</dbReference>
<reference evidence="4" key="1">
    <citation type="submission" date="2024-07" db="EMBL/GenBank/DDBJ databases">
        <title>Complete genome sequence of Verrucomicrobiaceae bacterium NT6N.</title>
        <authorList>
            <person name="Huang C."/>
            <person name="Takami H."/>
            <person name="Hamasaki K."/>
        </authorList>
    </citation>
    <scope>NUCLEOTIDE SEQUENCE</scope>
    <source>
        <strain evidence="4">NT6N</strain>
    </source>
</reference>
<dbReference type="PANTHER" id="PTHR30383:SF5">
    <property type="entry name" value="SGNH HYDROLASE-TYPE ESTERASE DOMAIN-CONTAINING PROTEIN"/>
    <property type="match status" value="1"/>
</dbReference>
<dbReference type="Pfam" id="PF13472">
    <property type="entry name" value="Lipase_GDSL_2"/>
    <property type="match status" value="1"/>
</dbReference>
<proteinExistence type="predicted"/>
<dbReference type="Gene3D" id="3.40.50.1110">
    <property type="entry name" value="SGNH hydrolase"/>
    <property type="match status" value="2"/>
</dbReference>
<dbReference type="AlphaFoldDB" id="A0AAT9FM91"/>
<feature type="domain" description="SGNH hydrolase-type esterase N-terminal" evidence="3">
    <location>
        <begin position="22"/>
        <end position="168"/>
    </location>
</feature>
<dbReference type="InterPro" id="IPR032740">
    <property type="entry name" value="GxDLY"/>
</dbReference>
<dbReference type="Gene3D" id="2.60.120.260">
    <property type="entry name" value="Galactose-binding domain-like"/>
    <property type="match status" value="1"/>
</dbReference>
<name>A0AAT9FM91_9BACT</name>
<dbReference type="SUPFAM" id="SSF52266">
    <property type="entry name" value="SGNH hydrolase"/>
    <property type="match status" value="2"/>
</dbReference>
<accession>A0AAT9FM91</accession>
<dbReference type="InterPro" id="IPR051532">
    <property type="entry name" value="Ester_Hydrolysis_Enzymes"/>
</dbReference>